<feature type="compositionally biased region" description="Basic and acidic residues" evidence="1">
    <location>
        <begin position="1"/>
        <end position="10"/>
    </location>
</feature>
<sequence>MQSYDEDTKKISSRPRWRLKID</sequence>
<dbReference type="EMBL" id="LR721774">
    <property type="protein sequence ID" value="VVV38842.1"/>
    <property type="molecule type" value="Genomic_DNA"/>
</dbReference>
<feature type="compositionally biased region" description="Basic residues" evidence="1">
    <location>
        <begin position="11"/>
        <end position="22"/>
    </location>
</feature>
<reference evidence="2" key="1">
    <citation type="submission" date="2019-09" db="EMBL/GenBank/DDBJ databases">
        <authorList>
            <person name="Zhang L."/>
        </authorList>
    </citation>
    <scope>NUCLEOTIDE SEQUENCE</scope>
</reference>
<name>A0A5K0VEA7_9MAGN</name>
<accession>A0A5K0VEA7</accession>
<evidence type="ECO:0000256" key="1">
    <source>
        <dbReference type="SAM" id="MobiDB-lite"/>
    </source>
</evidence>
<feature type="region of interest" description="Disordered" evidence="1">
    <location>
        <begin position="1"/>
        <end position="22"/>
    </location>
</feature>
<evidence type="ECO:0000313" key="2">
    <source>
        <dbReference type="EMBL" id="VVV38842.1"/>
    </source>
</evidence>
<dbReference type="AlphaFoldDB" id="A0A5K0VEA7"/>
<gene>
    <name evidence="2" type="ORF">NYM_LOCUS1291</name>
</gene>
<organism evidence="2">
    <name type="scientific">Nymphaea colorata</name>
    <name type="common">pocket water lily</name>
    <dbReference type="NCBI Taxonomy" id="210225"/>
    <lineage>
        <taxon>Eukaryota</taxon>
        <taxon>Viridiplantae</taxon>
        <taxon>Streptophyta</taxon>
        <taxon>Embryophyta</taxon>
        <taxon>Tracheophyta</taxon>
        <taxon>Spermatophyta</taxon>
        <taxon>Magnoliopsida</taxon>
        <taxon>Nymphaeales</taxon>
        <taxon>Nymphaeaceae</taxon>
        <taxon>Nymphaea</taxon>
    </lineage>
</organism>
<protein>
    <submittedName>
        <fullName evidence="2">Uncharacterized protein</fullName>
    </submittedName>
</protein>
<proteinExistence type="predicted"/>